<evidence type="ECO:0000313" key="1">
    <source>
        <dbReference type="EMBL" id="SOQ55496.1"/>
    </source>
</evidence>
<name>A0A2H1WR93_SPOFR</name>
<dbReference type="EMBL" id="ODYU01010412">
    <property type="protein sequence ID" value="SOQ55496.1"/>
    <property type="molecule type" value="Genomic_DNA"/>
</dbReference>
<accession>A0A2H1WR93</accession>
<proteinExistence type="predicted"/>
<gene>
    <name evidence="1" type="ORF">SFRICE_022256</name>
</gene>
<reference evidence="1" key="1">
    <citation type="submission" date="2016-07" db="EMBL/GenBank/DDBJ databases">
        <authorList>
            <person name="Bretaudeau A."/>
        </authorList>
    </citation>
    <scope>NUCLEOTIDE SEQUENCE</scope>
    <source>
        <strain evidence="1">Rice</strain>
        <tissue evidence="1">Whole body</tissue>
    </source>
</reference>
<dbReference type="AlphaFoldDB" id="A0A2H1WR93"/>
<organism evidence="1">
    <name type="scientific">Spodoptera frugiperda</name>
    <name type="common">Fall armyworm</name>
    <dbReference type="NCBI Taxonomy" id="7108"/>
    <lineage>
        <taxon>Eukaryota</taxon>
        <taxon>Metazoa</taxon>
        <taxon>Ecdysozoa</taxon>
        <taxon>Arthropoda</taxon>
        <taxon>Hexapoda</taxon>
        <taxon>Insecta</taxon>
        <taxon>Pterygota</taxon>
        <taxon>Neoptera</taxon>
        <taxon>Endopterygota</taxon>
        <taxon>Lepidoptera</taxon>
        <taxon>Glossata</taxon>
        <taxon>Ditrysia</taxon>
        <taxon>Noctuoidea</taxon>
        <taxon>Noctuidae</taxon>
        <taxon>Amphipyrinae</taxon>
        <taxon>Spodoptera</taxon>
    </lineage>
</organism>
<sequence length="197" mass="22157">MAGFYNPRLHHAVCSVHTVLQYFDDCKISGSGSATFCHTLPVSEVGTDISGFLGSPPGTERAVSSQQAAQTPSPQVYSYWFKFQVLLMMVVSHVKRGEPIAIYWTQFQTLCYVELRNPTWESNPRPLGRQSHLRPLDQRRSLLFITIYFLIFSISRAGAAIGSDDWTASSLALQCQENMERAPPRWATQRHSDTATQ</sequence>
<protein>
    <submittedName>
        <fullName evidence="1">SFRICE_022256</fullName>
    </submittedName>
</protein>